<reference evidence="1 2" key="1">
    <citation type="submission" date="2018-06" db="EMBL/GenBank/DDBJ databases">
        <title>Genomic Encyclopedia of Type Strains, Phase IV (KMG-IV): sequencing the most valuable type-strain genomes for metagenomic binning, comparative biology and taxonomic classification.</title>
        <authorList>
            <person name="Goeker M."/>
        </authorList>
    </citation>
    <scope>NUCLEOTIDE SEQUENCE [LARGE SCALE GENOMIC DNA]</scope>
    <source>
        <strain evidence="1 2">DSM 22112</strain>
    </source>
</reference>
<evidence type="ECO:0000313" key="1">
    <source>
        <dbReference type="EMBL" id="RBP59090.1"/>
    </source>
</evidence>
<evidence type="ECO:0008006" key="3">
    <source>
        <dbReference type="Google" id="ProtNLM"/>
    </source>
</evidence>
<accession>A0A366HYI8</accession>
<proteinExistence type="predicted"/>
<dbReference type="Proteomes" id="UP000253490">
    <property type="component" value="Unassembled WGS sequence"/>
</dbReference>
<gene>
    <name evidence="1" type="ORF">DES36_12032</name>
</gene>
<sequence length="194" mass="22731">MTTYNIYVVLTRTNTMISRLIQGIKHDQYTHASISLDKELRHMYSFGRKYTYNPFIGRFRKEDINEGVFKLCDTLPGAIVELEVSQQQYERTKAILDIFITNTYLYKYNYMGLIHSFLNKPALSENRFLCSEFVYHILAESNILDLNISRNLVRPQNFLYVGGKVIYEGDLKVLELSEKNIHKNTVRPVQLSTQ</sequence>
<dbReference type="RefSeq" id="WP_113921579.1">
    <property type="nucleotide sequence ID" value="NZ_QNRX01000020.1"/>
</dbReference>
<organism evidence="1 2">
    <name type="scientific">Alkalibaculum bacchi</name>
    <dbReference type="NCBI Taxonomy" id="645887"/>
    <lineage>
        <taxon>Bacteria</taxon>
        <taxon>Bacillati</taxon>
        <taxon>Bacillota</taxon>
        <taxon>Clostridia</taxon>
        <taxon>Eubacteriales</taxon>
        <taxon>Eubacteriaceae</taxon>
        <taxon>Alkalibaculum</taxon>
    </lineage>
</organism>
<comment type="caution">
    <text evidence="1">The sequence shown here is derived from an EMBL/GenBank/DDBJ whole genome shotgun (WGS) entry which is preliminary data.</text>
</comment>
<dbReference type="EMBL" id="QNRX01000020">
    <property type="protein sequence ID" value="RBP59090.1"/>
    <property type="molecule type" value="Genomic_DNA"/>
</dbReference>
<dbReference type="AlphaFoldDB" id="A0A366HYI8"/>
<name>A0A366HYI8_9FIRM</name>
<protein>
    <recommendedName>
        <fullName evidence="3">Permuted papain-like amidase YaeF/Yiix C92 family enzyme</fullName>
    </recommendedName>
</protein>
<dbReference type="Gene3D" id="3.90.1720.10">
    <property type="entry name" value="endopeptidase domain like (from Nostoc punctiforme)"/>
    <property type="match status" value="1"/>
</dbReference>
<keyword evidence="2" id="KW-1185">Reference proteome</keyword>
<evidence type="ECO:0000313" key="2">
    <source>
        <dbReference type="Proteomes" id="UP000253490"/>
    </source>
</evidence>
<dbReference type="OrthoDB" id="1645744at2"/>